<comment type="caution">
    <text evidence="6">The sequence shown here is derived from an EMBL/GenBank/DDBJ whole genome shotgun (WGS) entry which is preliminary data.</text>
</comment>
<dbReference type="GeneID" id="84211815"/>
<comment type="catalytic activity">
    <reaction evidence="1">
        <text>Hydrolyzes the link between N-acetylmuramoyl residues and L-amino acid residues in certain cell-wall glycopeptides.</text>
        <dbReference type="EC" id="3.5.1.28"/>
    </reaction>
</comment>
<dbReference type="GO" id="GO:0030288">
    <property type="term" value="C:outer membrane-bounded periplasmic space"/>
    <property type="evidence" value="ECO:0007669"/>
    <property type="project" value="TreeGrafter"/>
</dbReference>
<accession>N8YCL6</accession>
<reference evidence="6 7" key="1">
    <citation type="submission" date="2013-02" db="EMBL/GenBank/DDBJ databases">
        <title>The Genome Sequence of Acinetobacter gerneri CIP 107464.</title>
        <authorList>
            <consortium name="The Broad Institute Genome Sequencing Platform"/>
            <consortium name="The Broad Institute Genome Sequencing Center for Infectious Disease"/>
            <person name="Cerqueira G."/>
            <person name="Feldgarden M."/>
            <person name="Courvalin P."/>
            <person name="Perichon B."/>
            <person name="Grillot-Courvalin C."/>
            <person name="Clermont D."/>
            <person name="Rocha E."/>
            <person name="Yoon E.-J."/>
            <person name="Nemec A."/>
            <person name="Walker B."/>
            <person name="Young S.K."/>
            <person name="Zeng Q."/>
            <person name="Gargeya S."/>
            <person name="Fitzgerald M."/>
            <person name="Haas B."/>
            <person name="Abouelleil A."/>
            <person name="Alvarado L."/>
            <person name="Arachchi H.M."/>
            <person name="Berlin A.M."/>
            <person name="Chapman S.B."/>
            <person name="Dewar J."/>
            <person name="Goldberg J."/>
            <person name="Griggs A."/>
            <person name="Gujja S."/>
            <person name="Hansen M."/>
            <person name="Howarth C."/>
            <person name="Imamovic A."/>
            <person name="Larimer J."/>
            <person name="McCowan C."/>
            <person name="Murphy C."/>
            <person name="Neiman D."/>
            <person name="Pearson M."/>
            <person name="Priest M."/>
            <person name="Roberts A."/>
            <person name="Saif S."/>
            <person name="Shea T."/>
            <person name="Sisk P."/>
            <person name="Sykes S."/>
            <person name="Wortman J."/>
            <person name="Nusbaum C."/>
            <person name="Birren B."/>
        </authorList>
    </citation>
    <scope>NUCLEOTIDE SEQUENCE [LARGE SCALE GENOMIC DNA]</scope>
    <source>
        <strain evidence="6 7">CIP 107464</strain>
    </source>
</reference>
<evidence type="ECO:0000256" key="1">
    <source>
        <dbReference type="ARBA" id="ARBA00001561"/>
    </source>
</evidence>
<dbReference type="SMART" id="SM00257">
    <property type="entry name" value="LysM"/>
    <property type="match status" value="2"/>
</dbReference>
<dbReference type="EMBL" id="APPN01000058">
    <property type="protein sequence ID" value="ENV34391.1"/>
    <property type="molecule type" value="Genomic_DNA"/>
</dbReference>
<dbReference type="EC" id="3.5.1.28" evidence="2"/>
<dbReference type="eggNOG" id="COG1388">
    <property type="taxonomic scope" value="Bacteria"/>
</dbReference>
<evidence type="ECO:0000259" key="5">
    <source>
        <dbReference type="PROSITE" id="PS51782"/>
    </source>
</evidence>
<evidence type="ECO:0000313" key="6">
    <source>
        <dbReference type="EMBL" id="ENV34391.1"/>
    </source>
</evidence>
<feature type="compositionally biased region" description="Polar residues" evidence="4">
    <location>
        <begin position="234"/>
        <end position="249"/>
    </location>
</feature>
<keyword evidence="3" id="KW-0378">Hydrolase</keyword>
<feature type="domain" description="LysM" evidence="5">
    <location>
        <begin position="107"/>
        <end position="151"/>
    </location>
</feature>
<dbReference type="Proteomes" id="UP000013117">
    <property type="component" value="Unassembled WGS sequence"/>
</dbReference>
<dbReference type="HOGENOM" id="CLU_522378_0_0_6"/>
<feature type="region of interest" description="Disordered" evidence="4">
    <location>
        <begin position="234"/>
        <end position="270"/>
    </location>
</feature>
<protein>
    <recommendedName>
        <fullName evidence="2">N-acetylmuramoyl-L-alanine amidase</fullName>
        <ecNumber evidence="2">3.5.1.28</ecNumber>
    </recommendedName>
</protein>
<dbReference type="STRING" id="202952.GCA_000747725_00419"/>
<dbReference type="CDD" id="cd00118">
    <property type="entry name" value="LysM"/>
    <property type="match status" value="2"/>
</dbReference>
<dbReference type="InterPro" id="IPR050695">
    <property type="entry name" value="N-acetylmuramoyl_amidase_3"/>
</dbReference>
<dbReference type="OrthoDB" id="8479979at2"/>
<evidence type="ECO:0000256" key="4">
    <source>
        <dbReference type="SAM" id="MobiDB-lite"/>
    </source>
</evidence>
<dbReference type="Pfam" id="PF01476">
    <property type="entry name" value="LysM"/>
    <property type="match status" value="2"/>
</dbReference>
<dbReference type="PATRIC" id="fig|1120926.3.peg.1397"/>
<dbReference type="PROSITE" id="PS51782">
    <property type="entry name" value="LYSM"/>
    <property type="match status" value="2"/>
</dbReference>
<gene>
    <name evidence="6" type="ORF">F960_01458</name>
</gene>
<proteinExistence type="predicted"/>
<dbReference type="InterPro" id="IPR036779">
    <property type="entry name" value="LysM_dom_sf"/>
</dbReference>
<evidence type="ECO:0000256" key="3">
    <source>
        <dbReference type="ARBA" id="ARBA00022801"/>
    </source>
</evidence>
<evidence type="ECO:0000256" key="2">
    <source>
        <dbReference type="ARBA" id="ARBA00011901"/>
    </source>
</evidence>
<dbReference type="SMART" id="SM00646">
    <property type="entry name" value="Ami_3"/>
    <property type="match status" value="1"/>
</dbReference>
<sequence length="521" mass="58692">MDTIAKIKFLDAIGQPIKGLKHQLWLSGRCISENKTKENGETVLIKRPEGGIIDVRVYDDISSTYESKVKFTLKGESQNLVVHSPKVMIEGVKLSEKNVSKGDYSRNYHKVKPKETLRGIAEQYHTTVNVLMSLNNIDDPSKIYIGQKLKYPLQKSTTDEAQIQNNEKKSSSTSLTNTSTKIIIVQNGDTLSSIARTTNNSVNEIKSLNMLSTDIIRIGDKLNVYVRSANSASINTNSGQTKSIDSTSAKPKVEQKSSSNQEKSPIAEVKGESIEKKQKKIIVIDPGHGIRGDSKVSANVGTQIRLLKLEKEIKNTKLEIGKNYSWKDLTDEIINNAHQYFKYIETKDPKSPTEAEYVYERAIELKQLLEKDGHIVYLTRDTKGNISYENIPNIAICKSLKIKSKAPLSYRNTIANEAKADYFISLHCDGVENLINNYAVMCYKDENGKKLAEKIVKNYCKIKALTSKRSDLTVLKNNAKYKILIEFGFMTTPRNVKILINESKTLISDIYRTVKEHINEN</sequence>
<dbReference type="GO" id="GO:0008745">
    <property type="term" value="F:N-acetylmuramoyl-L-alanine amidase activity"/>
    <property type="evidence" value="ECO:0007669"/>
    <property type="project" value="UniProtKB-EC"/>
</dbReference>
<dbReference type="PANTHER" id="PTHR30404:SF0">
    <property type="entry name" value="N-ACETYLMURAMOYL-L-ALANINE AMIDASE AMIC"/>
    <property type="match status" value="1"/>
</dbReference>
<evidence type="ECO:0000313" key="7">
    <source>
        <dbReference type="Proteomes" id="UP000013117"/>
    </source>
</evidence>
<dbReference type="AlphaFoldDB" id="N8YCL6"/>
<dbReference type="SUPFAM" id="SSF53187">
    <property type="entry name" value="Zn-dependent exopeptidases"/>
    <property type="match status" value="1"/>
</dbReference>
<dbReference type="InterPro" id="IPR018392">
    <property type="entry name" value="LysM"/>
</dbReference>
<keyword evidence="7" id="KW-1185">Reference proteome</keyword>
<dbReference type="Gene3D" id="3.40.630.40">
    <property type="entry name" value="Zn-dependent exopeptidases"/>
    <property type="match status" value="1"/>
</dbReference>
<dbReference type="eggNOG" id="COG0860">
    <property type="taxonomic scope" value="Bacteria"/>
</dbReference>
<organism evidence="6 7">
    <name type="scientific">Acinetobacter gerneri DSM 14967 = CIP 107464 = MTCC 9824</name>
    <dbReference type="NCBI Taxonomy" id="1120926"/>
    <lineage>
        <taxon>Bacteria</taxon>
        <taxon>Pseudomonadati</taxon>
        <taxon>Pseudomonadota</taxon>
        <taxon>Gammaproteobacteria</taxon>
        <taxon>Moraxellales</taxon>
        <taxon>Moraxellaceae</taxon>
        <taxon>Acinetobacter</taxon>
    </lineage>
</organism>
<dbReference type="Pfam" id="PF01520">
    <property type="entry name" value="Amidase_3"/>
    <property type="match status" value="1"/>
</dbReference>
<dbReference type="PANTHER" id="PTHR30404">
    <property type="entry name" value="N-ACETYLMURAMOYL-L-ALANINE AMIDASE"/>
    <property type="match status" value="1"/>
</dbReference>
<dbReference type="InterPro" id="IPR002508">
    <property type="entry name" value="MurNAc-LAA_cat"/>
</dbReference>
<dbReference type="Gene3D" id="3.10.350.10">
    <property type="entry name" value="LysM domain"/>
    <property type="match status" value="2"/>
</dbReference>
<feature type="domain" description="LysM" evidence="5">
    <location>
        <begin position="181"/>
        <end position="224"/>
    </location>
</feature>
<dbReference type="CDD" id="cd02696">
    <property type="entry name" value="MurNAc-LAA"/>
    <property type="match status" value="1"/>
</dbReference>
<dbReference type="RefSeq" id="WP_004860730.1">
    <property type="nucleotide sequence ID" value="NZ_ASYY01000029.1"/>
</dbReference>
<dbReference type="GO" id="GO:0009253">
    <property type="term" value="P:peptidoglycan catabolic process"/>
    <property type="evidence" value="ECO:0007669"/>
    <property type="project" value="InterPro"/>
</dbReference>
<name>N8YCL6_9GAMM</name>
<dbReference type="SUPFAM" id="SSF54106">
    <property type="entry name" value="LysM domain"/>
    <property type="match status" value="2"/>
</dbReference>